<reference evidence="3" key="1">
    <citation type="journal article" date="2014" name="Int. J. Syst. Evol. Microbiol.">
        <title>Complete genome sequence of Corynebacterium casei LMG S-19264T (=DSM 44701T), isolated from a smear-ripened cheese.</title>
        <authorList>
            <consortium name="US DOE Joint Genome Institute (JGI-PGF)"/>
            <person name="Walter F."/>
            <person name="Albersmeier A."/>
            <person name="Kalinowski J."/>
            <person name="Ruckert C."/>
        </authorList>
    </citation>
    <scope>NUCLEOTIDE SEQUENCE</scope>
    <source>
        <strain evidence="3">KCTC 12343</strain>
    </source>
</reference>
<evidence type="ECO:0000313" key="5">
    <source>
        <dbReference type="Proteomes" id="UP000292307"/>
    </source>
</evidence>
<keyword evidence="5" id="KW-1185">Reference proteome</keyword>
<dbReference type="PANTHER" id="PTHR15032:SF4">
    <property type="entry name" value="N-ACYL-PHOSPHATIDYLETHANOLAMINE-HYDROLYZING PHOSPHOLIPASE D"/>
    <property type="match status" value="1"/>
</dbReference>
<dbReference type="Pfam" id="PF12706">
    <property type="entry name" value="Lactamase_B_2"/>
    <property type="match status" value="1"/>
</dbReference>
<protein>
    <submittedName>
        <fullName evidence="3">Hydrolase</fullName>
    </submittedName>
</protein>
<dbReference type="AlphaFoldDB" id="A0A411X5M0"/>
<reference evidence="3" key="3">
    <citation type="submission" date="2022-12" db="EMBL/GenBank/DDBJ databases">
        <authorList>
            <person name="Sun Q."/>
            <person name="Kim S."/>
        </authorList>
    </citation>
    <scope>NUCLEOTIDE SEQUENCE</scope>
    <source>
        <strain evidence="3">KCTC 12343</strain>
    </source>
</reference>
<dbReference type="EMBL" id="BMWV01000001">
    <property type="protein sequence ID" value="GGY25288.1"/>
    <property type="molecule type" value="Genomic_DNA"/>
</dbReference>
<dbReference type="GO" id="GO:0005737">
    <property type="term" value="C:cytoplasm"/>
    <property type="evidence" value="ECO:0007669"/>
    <property type="project" value="TreeGrafter"/>
</dbReference>
<proteinExistence type="predicted"/>
<dbReference type="Gene3D" id="3.60.15.10">
    <property type="entry name" value="Ribonuclease Z/Hydroxyacylglutathione hydrolase-like"/>
    <property type="match status" value="1"/>
</dbReference>
<dbReference type="RefSeq" id="WP_131148247.1">
    <property type="nucleotide sequence ID" value="NZ_BMWV01000001.1"/>
</dbReference>
<evidence type="ECO:0000313" key="6">
    <source>
        <dbReference type="Proteomes" id="UP000628442"/>
    </source>
</evidence>
<dbReference type="InterPro" id="IPR001279">
    <property type="entry name" value="Metallo-B-lactamas"/>
</dbReference>
<keyword evidence="3" id="KW-0378">Hydrolase</keyword>
<dbReference type="InterPro" id="IPR036866">
    <property type="entry name" value="RibonucZ/Hydroxyglut_hydro"/>
</dbReference>
<feature type="region of interest" description="Disordered" evidence="1">
    <location>
        <begin position="1"/>
        <end position="20"/>
    </location>
</feature>
<evidence type="ECO:0000259" key="2">
    <source>
        <dbReference type="Pfam" id="PF12706"/>
    </source>
</evidence>
<organism evidence="3 6">
    <name type="scientific">Pseudoduganella albidiflava</name>
    <dbReference type="NCBI Taxonomy" id="321983"/>
    <lineage>
        <taxon>Bacteria</taxon>
        <taxon>Pseudomonadati</taxon>
        <taxon>Pseudomonadota</taxon>
        <taxon>Betaproteobacteria</taxon>
        <taxon>Burkholderiales</taxon>
        <taxon>Oxalobacteraceae</taxon>
        <taxon>Telluria group</taxon>
        <taxon>Pseudoduganella</taxon>
    </lineage>
</organism>
<feature type="domain" description="Metallo-beta-lactamase" evidence="2">
    <location>
        <begin position="88"/>
        <end position="280"/>
    </location>
</feature>
<dbReference type="PANTHER" id="PTHR15032">
    <property type="entry name" value="N-ACYL-PHOSPHATIDYLETHANOLAMINE-HYDROLYZING PHOSPHOLIPASE D"/>
    <property type="match status" value="1"/>
</dbReference>
<dbReference type="Proteomes" id="UP000628442">
    <property type="component" value="Unassembled WGS sequence"/>
</dbReference>
<name>A0A411X5M0_9BURK</name>
<dbReference type="OrthoDB" id="9805728at2"/>
<evidence type="ECO:0000256" key="1">
    <source>
        <dbReference type="SAM" id="MobiDB-lite"/>
    </source>
</evidence>
<dbReference type="SUPFAM" id="SSF56281">
    <property type="entry name" value="Metallo-hydrolase/oxidoreductase"/>
    <property type="match status" value="1"/>
</dbReference>
<dbReference type="EMBL" id="CP036401">
    <property type="protein sequence ID" value="QBI04183.1"/>
    <property type="molecule type" value="Genomic_DNA"/>
</dbReference>
<evidence type="ECO:0000313" key="3">
    <source>
        <dbReference type="EMBL" id="GGY25288.1"/>
    </source>
</evidence>
<dbReference type="Proteomes" id="UP000292307">
    <property type="component" value="Chromosome"/>
</dbReference>
<reference evidence="4 5" key="2">
    <citation type="submission" date="2019-02" db="EMBL/GenBank/DDBJ databases">
        <title>Draft Genome Sequences of Six Type Strains of the Genus Massilia.</title>
        <authorList>
            <person name="Miess H."/>
            <person name="Frediansyhah A."/>
            <person name="Gross H."/>
        </authorList>
    </citation>
    <scope>NUCLEOTIDE SEQUENCE [LARGE SCALE GENOMIC DNA]</scope>
    <source>
        <strain evidence="4 5">DSM 17472</strain>
    </source>
</reference>
<gene>
    <name evidence="4" type="ORF">EYF70_27705</name>
    <name evidence="3" type="ORF">GCM10007387_03680</name>
</gene>
<sequence length="340" mass="37677">MQTTTAHVSPQVHKGRFRNPARMQRGSLGKMLGIMWRALFDKPAGTIPAMPIPVQAMTRTAIEAAPDQTVWRLGHSTVLLKLEGGLWLTDPVFARRASPFSWLGPARFHAPPVALDDLPPLEGVILSHDHYDHLDRAAVLALAARTAHFIAPLGVGDRLVKWGIPAGKVRQLDWWRSIKLGNVELTCTPAQHFSGRGLSDGNSTLWCSWVIAGATRRVFFSGDSGYFRGFKAIGDRFGPFDLTMIETGAYDEQWPDVHMQPEQTLQAHMDLRGKVLLPIHNGTFDLAFHIWQEPLERIAALAVQHGQSLATPVIGAPLSLDEPDAPQRWWRTVQESAPVL</sequence>
<dbReference type="GO" id="GO:0016787">
    <property type="term" value="F:hydrolase activity"/>
    <property type="evidence" value="ECO:0007669"/>
    <property type="project" value="UniProtKB-KW"/>
</dbReference>
<evidence type="ECO:0000313" key="4">
    <source>
        <dbReference type="EMBL" id="QBI04183.1"/>
    </source>
</evidence>
<accession>A0A411X5M0</accession>